<dbReference type="EMBL" id="CP128400">
    <property type="protein sequence ID" value="WJW68350.1"/>
    <property type="molecule type" value="Genomic_DNA"/>
</dbReference>
<feature type="domain" description="CsbD-like" evidence="2">
    <location>
        <begin position="7"/>
        <end position="58"/>
    </location>
</feature>
<dbReference type="Proteomes" id="UP001431572">
    <property type="component" value="Chromosome 2"/>
</dbReference>
<accession>A0A8T7M8R8</accession>
<organism evidence="3 5">
    <name type="scientific">Candidatus Chlorohelix allophototropha</name>
    <dbReference type="NCBI Taxonomy" id="3003348"/>
    <lineage>
        <taxon>Bacteria</taxon>
        <taxon>Bacillati</taxon>
        <taxon>Chloroflexota</taxon>
        <taxon>Chloroflexia</taxon>
        <taxon>Candidatus Chloroheliales</taxon>
        <taxon>Candidatus Chloroheliaceae</taxon>
        <taxon>Candidatus Chlorohelix</taxon>
    </lineage>
</organism>
<dbReference type="EMBL" id="JACATZ010000003">
    <property type="protein sequence ID" value="NWJ48416.1"/>
    <property type="molecule type" value="Genomic_DNA"/>
</dbReference>
<keyword evidence="6" id="KW-1185">Reference proteome</keyword>
<reference evidence="3 5" key="1">
    <citation type="submission" date="2020-06" db="EMBL/GenBank/DDBJ databases">
        <title>Anoxygenic phototrophic Chloroflexota member uses a Type I reaction center.</title>
        <authorList>
            <person name="Tsuji J.M."/>
            <person name="Shaw N.A."/>
            <person name="Nagashima S."/>
            <person name="Venkiteswaran J."/>
            <person name="Schiff S.L."/>
            <person name="Hanada S."/>
            <person name="Tank M."/>
            <person name="Neufeld J.D."/>
        </authorList>
    </citation>
    <scope>NUCLEOTIDE SEQUENCE [LARGE SCALE GENOMIC DNA]</scope>
    <source>
        <strain evidence="3">L227-S17</strain>
    </source>
</reference>
<evidence type="ECO:0000313" key="6">
    <source>
        <dbReference type="Proteomes" id="UP001431572"/>
    </source>
</evidence>
<dbReference type="Proteomes" id="UP000521676">
    <property type="component" value="Unassembled WGS sequence"/>
</dbReference>
<dbReference type="Pfam" id="PF05532">
    <property type="entry name" value="CsbD"/>
    <property type="match status" value="1"/>
</dbReference>
<protein>
    <submittedName>
        <fullName evidence="3">CsbD family protein</fullName>
    </submittedName>
</protein>
<evidence type="ECO:0000313" key="4">
    <source>
        <dbReference type="EMBL" id="WJW68350.1"/>
    </source>
</evidence>
<reference evidence="4" key="2">
    <citation type="journal article" date="2024" name="Nature">
        <title>Anoxygenic phototroph of the Chloroflexota uses a type I reaction centre.</title>
        <authorList>
            <person name="Tsuji J.M."/>
            <person name="Shaw N.A."/>
            <person name="Nagashima S."/>
            <person name="Venkiteswaran J.J."/>
            <person name="Schiff S.L."/>
            <person name="Watanabe T."/>
            <person name="Fukui M."/>
            <person name="Hanada S."/>
            <person name="Tank M."/>
            <person name="Neufeld J.D."/>
        </authorList>
    </citation>
    <scope>NUCLEOTIDE SEQUENCE</scope>
    <source>
        <strain evidence="4">L227-S17</strain>
    </source>
</reference>
<proteinExistence type="inferred from homology"/>
<dbReference type="SUPFAM" id="SSF69047">
    <property type="entry name" value="Hypothetical protein YjbJ"/>
    <property type="match status" value="1"/>
</dbReference>
<comment type="similarity">
    <text evidence="1">Belongs to the UPF0337 (CsbD) family.</text>
</comment>
<evidence type="ECO:0000259" key="2">
    <source>
        <dbReference type="Pfam" id="PF05532"/>
    </source>
</evidence>
<dbReference type="RefSeq" id="WP_341470255.1">
    <property type="nucleotide sequence ID" value="NZ_CP128400.1"/>
</dbReference>
<evidence type="ECO:0000313" key="3">
    <source>
        <dbReference type="EMBL" id="NWJ48416.1"/>
    </source>
</evidence>
<name>A0A8T7M8R8_9CHLR</name>
<dbReference type="AlphaFoldDB" id="A0A8T7M8R8"/>
<evidence type="ECO:0000313" key="5">
    <source>
        <dbReference type="Proteomes" id="UP000521676"/>
    </source>
</evidence>
<evidence type="ECO:0000256" key="1">
    <source>
        <dbReference type="ARBA" id="ARBA00009129"/>
    </source>
</evidence>
<gene>
    <name evidence="3" type="ORF">HXX08_21375</name>
    <name evidence="4" type="ORF">OZ401_003959</name>
</gene>
<dbReference type="Gene3D" id="1.10.1470.10">
    <property type="entry name" value="YjbJ"/>
    <property type="match status" value="1"/>
</dbReference>
<dbReference type="InterPro" id="IPR036629">
    <property type="entry name" value="YjbJ_sf"/>
</dbReference>
<sequence>MKDSNNDRAKGKVKELGGRIQSKLGEMLGNDDMQAKGEAKIIEGKAQNAFGKGRDVVKEKMDSIANHLYANKP</sequence>
<dbReference type="InterPro" id="IPR008462">
    <property type="entry name" value="CsbD"/>
</dbReference>